<reference evidence="3 4" key="1">
    <citation type="submission" date="2023-12" db="EMBL/GenBank/DDBJ databases">
        <title>Novel species of the genus Arcicella isolated from rivers.</title>
        <authorList>
            <person name="Lu H."/>
        </authorList>
    </citation>
    <scope>NUCLEOTIDE SEQUENCE [LARGE SCALE GENOMIC DNA]</scope>
    <source>
        <strain evidence="3 4">KCTC 23307</strain>
    </source>
</reference>
<dbReference type="CDD" id="cd12797">
    <property type="entry name" value="M23_peptidase"/>
    <property type="match status" value="1"/>
</dbReference>
<dbReference type="PANTHER" id="PTHR21666:SF270">
    <property type="entry name" value="MUREIN HYDROLASE ACTIVATOR ENVC"/>
    <property type="match status" value="1"/>
</dbReference>
<dbReference type="SUPFAM" id="SSF51261">
    <property type="entry name" value="Duplicated hybrid motif"/>
    <property type="match status" value="1"/>
</dbReference>
<dbReference type="InterPro" id="IPR011055">
    <property type="entry name" value="Dup_hybrid_motif"/>
</dbReference>
<dbReference type="Pfam" id="PF01551">
    <property type="entry name" value="Peptidase_M23"/>
    <property type="match status" value="2"/>
</dbReference>
<keyword evidence="3" id="KW-0378">Hydrolase</keyword>
<feature type="domain" description="M23ase beta-sheet core" evidence="2">
    <location>
        <begin position="54"/>
        <end position="111"/>
    </location>
</feature>
<comment type="caution">
    <text evidence="3">The sequence shown here is derived from an EMBL/GenBank/DDBJ whole genome shotgun (WGS) entry which is preliminary data.</text>
</comment>
<accession>A0ABU5Q929</accession>
<dbReference type="GO" id="GO:0016787">
    <property type="term" value="F:hydrolase activity"/>
    <property type="evidence" value="ECO:0007669"/>
    <property type="project" value="UniProtKB-KW"/>
</dbReference>
<keyword evidence="4" id="KW-1185">Reference proteome</keyword>
<proteinExistence type="predicted"/>
<evidence type="ECO:0000313" key="4">
    <source>
        <dbReference type="Proteomes" id="UP001302949"/>
    </source>
</evidence>
<evidence type="ECO:0000313" key="3">
    <source>
        <dbReference type="EMBL" id="MEA5139087.1"/>
    </source>
</evidence>
<dbReference type="Gene3D" id="2.70.70.10">
    <property type="entry name" value="Glucose Permease (Domain IIA)"/>
    <property type="match status" value="1"/>
</dbReference>
<feature type="compositionally biased region" description="Basic residues" evidence="1">
    <location>
        <begin position="645"/>
        <end position="675"/>
    </location>
</feature>
<protein>
    <submittedName>
        <fullName evidence="3">M23 family metallopeptidase</fullName>
        <ecNumber evidence="3">3.4.-.-</ecNumber>
    </submittedName>
</protein>
<dbReference type="EMBL" id="JAYFUM010000008">
    <property type="protein sequence ID" value="MEA5139087.1"/>
    <property type="molecule type" value="Genomic_DNA"/>
</dbReference>
<evidence type="ECO:0000259" key="2">
    <source>
        <dbReference type="Pfam" id="PF01551"/>
    </source>
</evidence>
<evidence type="ECO:0000256" key="1">
    <source>
        <dbReference type="SAM" id="MobiDB-lite"/>
    </source>
</evidence>
<dbReference type="InterPro" id="IPR050570">
    <property type="entry name" value="Cell_wall_metabolism_enzyme"/>
</dbReference>
<dbReference type="PANTHER" id="PTHR21666">
    <property type="entry name" value="PEPTIDASE-RELATED"/>
    <property type="match status" value="1"/>
</dbReference>
<dbReference type="InterPro" id="IPR016047">
    <property type="entry name" value="M23ase_b-sheet_dom"/>
</dbReference>
<gene>
    <name evidence="3" type="ORF">VB248_08075</name>
</gene>
<feature type="domain" description="M23ase beta-sheet core" evidence="2">
    <location>
        <begin position="141"/>
        <end position="171"/>
    </location>
</feature>
<dbReference type="RefSeq" id="WP_323296248.1">
    <property type="nucleotide sequence ID" value="NZ_JAYFUM010000008.1"/>
</dbReference>
<dbReference type="Proteomes" id="UP001302949">
    <property type="component" value="Unassembled WGS sequence"/>
</dbReference>
<name>A0ABU5Q929_9BACT</name>
<dbReference type="EC" id="3.4.-.-" evidence="3"/>
<organism evidence="3 4">
    <name type="scientific">Arcicella rigui</name>
    <dbReference type="NCBI Taxonomy" id="797020"/>
    <lineage>
        <taxon>Bacteria</taxon>
        <taxon>Pseudomonadati</taxon>
        <taxon>Bacteroidota</taxon>
        <taxon>Cytophagia</taxon>
        <taxon>Cytophagales</taxon>
        <taxon>Flectobacillaceae</taxon>
        <taxon>Arcicella</taxon>
    </lineage>
</organism>
<feature type="region of interest" description="Disordered" evidence="1">
    <location>
        <begin position="638"/>
        <end position="675"/>
    </location>
</feature>
<sequence length="675" mass="75812">MKLSFILILSFFAYQNFAQKTQLLYPKDYFLFPINPKQQNYLAGGMGDLRADHFHAGIDIKTQGREGLSVLASADGYVSEVRVQTGGYGNVIFLTHPNGYITVYGHLKSFAEPLASYVKKKRLESQTFEIRLKPSPNEFVVKKGDVIGLSGNTGGSAGPHLHFEIRDAQNNILNPLNFGFSEIKDNVPPIFQQLFIKTLSTDARVNGEFSRKAFRPEKKPDGTYGINTVISAIGEIGLELLAVDKMNDTHNSNGLTCTELFVDGKEVHYFHLEQFPNAVSHDINVHTDYAYEKTEGERIQKLFQDDGNDELPVYKPSIGKGKIIINDGEVHDISIKIWDAYENGSTLNFKIKGEKTENSVTVNPNKLPLSLNYSTVDNTLVIKARNLKTINSIAILNFEKTSAELAINYVKNNEAVYLWDLKKGLPKSILIDSLEKPMLLQKMIVPNQNQSFVSDKLSVIFDTKTLYDTLYLETSVGVNQVSIGQATTPLRNGITVSYQPESQPKLMDKTAIYYSYKNQKRFLGGKWNDNRIVFKANTLGNYLLQTDTIPPRANLVSKSPDIISFRIGDNLSGVKTFKVFLNDEYVLSDYDMKRALLWTVKKDSTQKFIGKVRLELEDNQGNKSSFQTDVDAQSGAIVKKVESKKTKHKESPKKSAKHPKAVKASEKKKKKRKGV</sequence>